<dbReference type="PANTHER" id="PTHR23234">
    <property type="entry name" value="ZNF44 PROTEIN"/>
    <property type="match status" value="1"/>
</dbReference>
<feature type="domain" description="C2H2-type" evidence="5">
    <location>
        <begin position="402"/>
        <end position="429"/>
    </location>
</feature>
<dbReference type="InterPro" id="IPR013087">
    <property type="entry name" value="Znf_C2H2_type"/>
</dbReference>
<keyword evidence="2" id="KW-0677">Repeat</keyword>
<dbReference type="Gene3D" id="3.30.160.60">
    <property type="entry name" value="Classic Zinc Finger"/>
    <property type="match status" value="8"/>
</dbReference>
<keyword evidence="1" id="KW-0479">Metal-binding</keyword>
<feature type="domain" description="C2H2-type" evidence="5">
    <location>
        <begin position="542"/>
        <end position="569"/>
    </location>
</feature>
<evidence type="ECO:0000256" key="4">
    <source>
        <dbReference type="SAM" id="MobiDB-lite"/>
    </source>
</evidence>
<feature type="compositionally biased region" description="Low complexity" evidence="4">
    <location>
        <begin position="746"/>
        <end position="770"/>
    </location>
</feature>
<keyword evidence="3" id="KW-0863">Zinc-finger</keyword>
<accession>A0ABM1W3P4</accession>
<feature type="region of interest" description="Disordered" evidence="4">
    <location>
        <begin position="188"/>
        <end position="211"/>
    </location>
</feature>
<evidence type="ECO:0000313" key="7">
    <source>
        <dbReference type="RefSeq" id="XP_035829287.1"/>
    </source>
</evidence>
<evidence type="ECO:0000256" key="1">
    <source>
        <dbReference type="ARBA" id="ARBA00022723"/>
    </source>
</evidence>
<dbReference type="RefSeq" id="XP_035829287.1">
    <property type="nucleotide sequence ID" value="XM_035973394.1"/>
</dbReference>
<organism evidence="6 7">
    <name type="scientific">Aplysia californica</name>
    <name type="common">California sea hare</name>
    <dbReference type="NCBI Taxonomy" id="6500"/>
    <lineage>
        <taxon>Eukaryota</taxon>
        <taxon>Metazoa</taxon>
        <taxon>Spiralia</taxon>
        <taxon>Lophotrochozoa</taxon>
        <taxon>Mollusca</taxon>
        <taxon>Gastropoda</taxon>
        <taxon>Heterobranchia</taxon>
        <taxon>Euthyneura</taxon>
        <taxon>Tectipleura</taxon>
        <taxon>Aplysiida</taxon>
        <taxon>Aplysioidea</taxon>
        <taxon>Aplysiidae</taxon>
        <taxon>Aplysia</taxon>
    </lineage>
</organism>
<name>A0ABM1W3P4_APLCA</name>
<dbReference type="GeneID" id="101846621"/>
<feature type="domain" description="C2H2-type" evidence="5">
    <location>
        <begin position="570"/>
        <end position="597"/>
    </location>
</feature>
<evidence type="ECO:0000256" key="3">
    <source>
        <dbReference type="PROSITE-ProRule" id="PRU00042"/>
    </source>
</evidence>
<keyword evidence="3" id="KW-0862">Zinc</keyword>
<dbReference type="Pfam" id="PF00096">
    <property type="entry name" value="zf-C2H2"/>
    <property type="match status" value="5"/>
</dbReference>
<reference evidence="7" key="1">
    <citation type="submission" date="2025-08" db="UniProtKB">
        <authorList>
            <consortium name="RefSeq"/>
        </authorList>
    </citation>
    <scope>IDENTIFICATION</scope>
</reference>
<evidence type="ECO:0000259" key="5">
    <source>
        <dbReference type="PROSITE" id="PS50157"/>
    </source>
</evidence>
<gene>
    <name evidence="7" type="primary">LOC101846621</name>
</gene>
<keyword evidence="6" id="KW-1185">Reference proteome</keyword>
<feature type="domain" description="C2H2-type" evidence="5">
    <location>
        <begin position="337"/>
        <end position="365"/>
    </location>
</feature>
<dbReference type="PANTHER" id="PTHR23234:SF10">
    <property type="entry name" value="RIKEN CDNA 6720489N17 GENE-RELATED"/>
    <property type="match status" value="1"/>
</dbReference>
<protein>
    <submittedName>
        <fullName evidence="7">Zinc finger protein 184</fullName>
    </submittedName>
</protein>
<dbReference type="Proteomes" id="UP000694888">
    <property type="component" value="Unplaced"/>
</dbReference>
<dbReference type="SUPFAM" id="SSF57667">
    <property type="entry name" value="beta-beta-alpha zinc fingers"/>
    <property type="match status" value="6"/>
</dbReference>
<dbReference type="InterPro" id="IPR036236">
    <property type="entry name" value="Znf_C2H2_sf"/>
</dbReference>
<feature type="domain" description="C2H2-type" evidence="5">
    <location>
        <begin position="458"/>
        <end position="485"/>
    </location>
</feature>
<evidence type="ECO:0000256" key="2">
    <source>
        <dbReference type="ARBA" id="ARBA00022737"/>
    </source>
</evidence>
<dbReference type="PROSITE" id="PS00028">
    <property type="entry name" value="ZINC_FINGER_C2H2_1"/>
    <property type="match status" value="8"/>
</dbReference>
<feature type="compositionally biased region" description="Basic and acidic residues" evidence="4">
    <location>
        <begin position="642"/>
        <end position="655"/>
    </location>
</feature>
<feature type="domain" description="C2H2-type" evidence="5">
    <location>
        <begin position="430"/>
        <end position="457"/>
    </location>
</feature>
<feature type="domain" description="C2H2-type" evidence="5">
    <location>
        <begin position="374"/>
        <end position="401"/>
    </location>
</feature>
<dbReference type="SMART" id="SM00355">
    <property type="entry name" value="ZnF_C2H2"/>
    <property type="match status" value="9"/>
</dbReference>
<feature type="region of interest" description="Disordered" evidence="4">
    <location>
        <begin position="598"/>
        <end position="780"/>
    </location>
</feature>
<feature type="domain" description="C2H2-type" evidence="5">
    <location>
        <begin position="486"/>
        <end position="513"/>
    </location>
</feature>
<feature type="compositionally biased region" description="Basic residues" evidence="4">
    <location>
        <begin position="704"/>
        <end position="729"/>
    </location>
</feature>
<evidence type="ECO:0000313" key="6">
    <source>
        <dbReference type="Proteomes" id="UP000694888"/>
    </source>
</evidence>
<dbReference type="PROSITE" id="PS50157">
    <property type="entry name" value="ZINC_FINGER_C2H2_2"/>
    <property type="match status" value="9"/>
</dbReference>
<feature type="region of interest" description="Disordered" evidence="4">
    <location>
        <begin position="226"/>
        <end position="304"/>
    </location>
</feature>
<sequence length="889" mass="102141">MELPTLLSTATWQKFYEHYGKFANRRIRKDTGQWREMSPAGGGMSSLFLWVGRALAPQLFRSSGICQEDMQKMDSFVFQLERDSLLEIYNMYIHFMSESSCRQKASDSGRVVDDVNVALPQNEDRLGVAVEEPKEGITTSKMAELSVDDEEVNMEDQQAWKTSANKKRKNKLQRKDHQTRRMEMGVKFGAESESQSMNDVAESSDILPRGSVEDVREVTTEVNLRDLNVNEEKGTARGSDVEMNSYADSGEDHVTEEGTAGMPLKHSSKSKNSENENLNDTSSDGRTEAPENDGGAALKTKKKGRKLKKAKRVIVRTASQGTLSETVTEDVDGNVPILCAACKKTFSRSRDLVVHWRETHEEEEEDKEKTPKAFLCKECGKSFRGFYKLRLHYRIHTGSRPHSCEVCGKKFRLIKGLEVHRRSHSKEKPFKCDLCPASFSDNKGLNCHKRWHKGEKTHVCEICGQQFSNSTNLSVHLRMHSGEKPYKCELCDMSFTQRSTMKAHVRVHKGDKPYKCELCDWSFVAKTHLTTHMRTHTQERPYKCSQCSFTGPTRHSVRTHEVTHSASKPFACPQCHMTFKRKSHLRAHCLTHKKYSELHRDTHHASVPPETPLDKQETSHDPQTVISGEATPEQKVPPESLHTSDRSKQIGRDPVKTVVPQTNVPSITSLLLSKPPEVGLSTHGEHVETRPGGWEQEQGDSPQHHGRHKFDKRHRHRRHHHRRHHHRRQHHDDQEQQQQAGSNVEQQPYQYSQPHQTQQYQQQQLLQHQQQQHHHQQQPRWVLKVHYPPKCLCLRATPLPTQSHSHTHSHTHSHSHIHTHNHTHIRERGTATVQSSWNIRMFSHLTSDGSGSLENFLFKTLSSCRRRQTNYSHTYNNINNSRCSNNNIP</sequence>
<feature type="domain" description="C2H2-type" evidence="5">
    <location>
        <begin position="514"/>
        <end position="541"/>
    </location>
</feature>
<dbReference type="InterPro" id="IPR050758">
    <property type="entry name" value="Znf_C2H2-type"/>
</dbReference>
<feature type="compositionally biased region" description="Polar residues" evidence="4">
    <location>
        <begin position="659"/>
        <end position="671"/>
    </location>
</feature>
<proteinExistence type="predicted"/>